<proteinExistence type="inferred from homology"/>
<evidence type="ECO:0000256" key="7">
    <source>
        <dbReference type="ARBA" id="ARBA00023077"/>
    </source>
</evidence>
<dbReference type="InterPro" id="IPR037066">
    <property type="entry name" value="Plug_dom_sf"/>
</dbReference>
<organism evidence="16 17">
    <name type="scientific">Shewanella benthica KT99</name>
    <dbReference type="NCBI Taxonomy" id="314608"/>
    <lineage>
        <taxon>Bacteria</taxon>
        <taxon>Pseudomonadati</taxon>
        <taxon>Pseudomonadota</taxon>
        <taxon>Gammaproteobacteria</taxon>
        <taxon>Alteromonadales</taxon>
        <taxon>Shewanellaceae</taxon>
        <taxon>Shewanella</taxon>
    </lineage>
</organism>
<keyword evidence="9 10" id="KW-0998">Cell outer membrane</keyword>
<feature type="chain" id="PRO_5002734300" evidence="13">
    <location>
        <begin position="23"/>
        <end position="604"/>
    </location>
</feature>
<evidence type="ECO:0000256" key="3">
    <source>
        <dbReference type="ARBA" id="ARBA00022452"/>
    </source>
</evidence>
<evidence type="ECO:0000313" key="16">
    <source>
        <dbReference type="EMBL" id="EDQ01641.1"/>
    </source>
</evidence>
<dbReference type="RefSeq" id="WP_005497772.1">
    <property type="nucleotide sequence ID" value="NZ_ABIC01000008.1"/>
</dbReference>
<evidence type="ECO:0000256" key="2">
    <source>
        <dbReference type="ARBA" id="ARBA00022448"/>
    </source>
</evidence>
<dbReference type="Pfam" id="PF00593">
    <property type="entry name" value="TonB_dep_Rec_b-barrel"/>
    <property type="match status" value="1"/>
</dbReference>
<dbReference type="InterPro" id="IPR036942">
    <property type="entry name" value="Beta-barrel_TonB_sf"/>
</dbReference>
<evidence type="ECO:0000259" key="14">
    <source>
        <dbReference type="Pfam" id="PF00593"/>
    </source>
</evidence>
<keyword evidence="4 10" id="KW-0812">Transmembrane</keyword>
<keyword evidence="6" id="KW-0406">Ion transport</keyword>
<feature type="domain" description="TonB-dependent receptor plug" evidence="15">
    <location>
        <begin position="49"/>
        <end position="150"/>
    </location>
</feature>
<evidence type="ECO:0000259" key="15">
    <source>
        <dbReference type="Pfam" id="PF07715"/>
    </source>
</evidence>
<feature type="domain" description="TonB-dependent receptor-like beta-barrel" evidence="14">
    <location>
        <begin position="207"/>
        <end position="577"/>
    </location>
</feature>
<evidence type="ECO:0000256" key="9">
    <source>
        <dbReference type="ARBA" id="ARBA00023237"/>
    </source>
</evidence>
<evidence type="ECO:0000256" key="13">
    <source>
        <dbReference type="SAM" id="SignalP"/>
    </source>
</evidence>
<dbReference type="AlphaFoldDB" id="A9D399"/>
<evidence type="ECO:0000256" key="5">
    <source>
        <dbReference type="ARBA" id="ARBA00022729"/>
    </source>
</evidence>
<evidence type="ECO:0000256" key="6">
    <source>
        <dbReference type="ARBA" id="ARBA00023065"/>
    </source>
</evidence>
<evidence type="ECO:0000256" key="11">
    <source>
        <dbReference type="RuleBase" id="RU003357"/>
    </source>
</evidence>
<evidence type="ECO:0000313" key="17">
    <source>
        <dbReference type="Proteomes" id="UP000005839"/>
    </source>
</evidence>
<keyword evidence="17" id="KW-1185">Reference proteome</keyword>
<keyword evidence="3 10" id="KW-1134">Transmembrane beta strand</keyword>
<dbReference type="Pfam" id="PF07715">
    <property type="entry name" value="Plug"/>
    <property type="match status" value="1"/>
</dbReference>
<dbReference type="Gene3D" id="2.40.170.20">
    <property type="entry name" value="TonB-dependent receptor, beta-barrel domain"/>
    <property type="match status" value="1"/>
</dbReference>
<comment type="similarity">
    <text evidence="10 11">Belongs to the TonB-dependent receptor family.</text>
</comment>
<sequence length="604" mass="67244">MSFKLRLSVLSIAICQSFYAFAAAPANPDIEVITVTGDRFDSTADQQLTVINTIEREEIARLNPKSVVDILETLPGVSVIRSGGAGQSASISIRGTSSGHVLVLIDGVRIGSATKGSVSFNALSPENIERIEVVKGPRAAIWGSDAIGGVIQIFTRKLEGGEWFASVEYGSDAYMRASAGAGVSHGDGQTSISINREKSDGYDVKNDGEDDDDGYDRLGISIKGQQTLNQQWLLSWTGQLETGSYEYDNSRANEADYDNYLWNLAAQYQNDKLTSKFSLGQSRDHNENFRATDRQGTKVYETTRDQIHWSNRYAASDDLTFIGGVDWSQESIVGDYAVDQRDLTGLYALARYQYGKLLIEGVIRYDDVENIDSETSYNASLGYRLNDSWRVTASAGSGFKAPSFNDLYWPGSGNPDLVSETSENMDLTLSYSGENIRGYLSVYQNDIDNLIAWAPTGEQDDNGWDIWQPANIKDAEISGVELSLTYDTWGVEHQLGYSYIDAVDGKTDEQLVGRSEHEFDYSVGYIWSEVDLLVSYHYQGERKENSVDYLDAYHRVDLSLGYKLTQAWQLRLKANNLLDEEIISNQNYFSPGRELFFSVSYQAF</sequence>
<reference evidence="16 17" key="1">
    <citation type="submission" date="2007-10" db="EMBL/GenBank/DDBJ databases">
        <authorList>
            <person name="Yayanos A."/>
            <person name="Ferriera S."/>
            <person name="Johnson J."/>
            <person name="Kravitz S."/>
            <person name="Halpern A."/>
            <person name="Remington K."/>
            <person name="Beeson K."/>
            <person name="Tran B."/>
            <person name="Rogers Y.-H."/>
            <person name="Friedman R."/>
            <person name="Venter J.C."/>
        </authorList>
    </citation>
    <scope>NUCLEOTIDE SEQUENCE [LARGE SCALE GENOMIC DNA]</scope>
    <source>
        <strain evidence="16 17">KT99</strain>
    </source>
</reference>
<dbReference type="InterPro" id="IPR039426">
    <property type="entry name" value="TonB-dep_rcpt-like"/>
</dbReference>
<keyword evidence="2 10" id="KW-0813">Transport</keyword>
<dbReference type="GO" id="GO:0006811">
    <property type="term" value="P:monoatomic ion transport"/>
    <property type="evidence" value="ECO:0007669"/>
    <property type="project" value="UniProtKB-KW"/>
</dbReference>
<dbReference type="Proteomes" id="UP000005839">
    <property type="component" value="Unassembled WGS sequence"/>
</dbReference>
<feature type="signal peptide" evidence="13">
    <location>
        <begin position="1"/>
        <end position="22"/>
    </location>
</feature>
<keyword evidence="8 10" id="KW-0472">Membrane</keyword>
<name>A9D399_9GAMM</name>
<dbReference type="InterPro" id="IPR000531">
    <property type="entry name" value="Beta-barrel_TonB"/>
</dbReference>
<dbReference type="PROSITE" id="PS52016">
    <property type="entry name" value="TONB_DEPENDENT_REC_3"/>
    <property type="match status" value="1"/>
</dbReference>
<dbReference type="PANTHER" id="PTHR30069:SF53">
    <property type="entry name" value="COLICIN I RECEPTOR-RELATED"/>
    <property type="match status" value="1"/>
</dbReference>
<dbReference type="GO" id="GO:0015889">
    <property type="term" value="P:cobalamin transport"/>
    <property type="evidence" value="ECO:0007669"/>
    <property type="project" value="TreeGrafter"/>
</dbReference>
<dbReference type="STRING" id="314608.KT99_16279"/>
<protein>
    <submittedName>
        <fullName evidence="16">Hypothetical outer membrane cobalamin receptor protein</fullName>
    </submittedName>
</protein>
<evidence type="ECO:0000256" key="8">
    <source>
        <dbReference type="ARBA" id="ARBA00023136"/>
    </source>
</evidence>
<keyword evidence="16" id="KW-0675">Receptor</keyword>
<evidence type="ECO:0000256" key="10">
    <source>
        <dbReference type="PROSITE-ProRule" id="PRU01360"/>
    </source>
</evidence>
<comment type="subcellular location">
    <subcellularLocation>
        <location evidence="1 10">Cell outer membrane</location>
        <topology evidence="1 10">Multi-pass membrane protein</topology>
    </subcellularLocation>
</comment>
<evidence type="ECO:0000256" key="4">
    <source>
        <dbReference type="ARBA" id="ARBA00022692"/>
    </source>
</evidence>
<dbReference type="InterPro" id="IPR012910">
    <property type="entry name" value="Plug_dom"/>
</dbReference>
<dbReference type="EMBL" id="ABIC01000008">
    <property type="protein sequence ID" value="EDQ01641.1"/>
    <property type="molecule type" value="Genomic_DNA"/>
</dbReference>
<evidence type="ECO:0000256" key="12">
    <source>
        <dbReference type="SAM" id="MobiDB-lite"/>
    </source>
</evidence>
<dbReference type="GO" id="GO:0009279">
    <property type="term" value="C:cell outer membrane"/>
    <property type="evidence" value="ECO:0007669"/>
    <property type="project" value="UniProtKB-SubCell"/>
</dbReference>
<evidence type="ECO:0000256" key="1">
    <source>
        <dbReference type="ARBA" id="ARBA00004571"/>
    </source>
</evidence>
<feature type="region of interest" description="Disordered" evidence="12">
    <location>
        <begin position="186"/>
        <end position="210"/>
    </location>
</feature>
<accession>A9D399</accession>
<keyword evidence="7 11" id="KW-0798">TonB box</keyword>
<dbReference type="PANTHER" id="PTHR30069">
    <property type="entry name" value="TONB-DEPENDENT OUTER MEMBRANE RECEPTOR"/>
    <property type="match status" value="1"/>
</dbReference>
<keyword evidence="5 13" id="KW-0732">Signal</keyword>
<comment type="caution">
    <text evidence="16">The sequence shown here is derived from an EMBL/GenBank/DDBJ whole genome shotgun (WGS) entry which is preliminary data.</text>
</comment>
<feature type="compositionally biased region" description="Basic and acidic residues" evidence="12">
    <location>
        <begin position="195"/>
        <end position="207"/>
    </location>
</feature>
<dbReference type="CDD" id="cd01347">
    <property type="entry name" value="ligand_gated_channel"/>
    <property type="match status" value="1"/>
</dbReference>
<gene>
    <name evidence="16" type="ORF">KT99_16279</name>
</gene>
<dbReference type="Gene3D" id="2.170.130.10">
    <property type="entry name" value="TonB-dependent receptor, plug domain"/>
    <property type="match status" value="1"/>
</dbReference>
<dbReference type="SUPFAM" id="SSF56935">
    <property type="entry name" value="Porins"/>
    <property type="match status" value="1"/>
</dbReference>